<dbReference type="InterPro" id="IPR027417">
    <property type="entry name" value="P-loop_NTPase"/>
</dbReference>
<name>A0ABP9HGR9_9ACTN</name>
<feature type="region of interest" description="Disordered" evidence="1">
    <location>
        <begin position="899"/>
        <end position="926"/>
    </location>
</feature>
<dbReference type="Gene3D" id="3.40.50.300">
    <property type="entry name" value="P-loop containing nucleotide triphosphate hydrolases"/>
    <property type="match status" value="1"/>
</dbReference>
<dbReference type="Proteomes" id="UP001501195">
    <property type="component" value="Unassembled WGS sequence"/>
</dbReference>
<protein>
    <recommendedName>
        <fullName evidence="2">Guanylate cyclase domain-containing protein</fullName>
    </recommendedName>
</protein>
<comment type="caution">
    <text evidence="3">The sequence shown here is derived from an EMBL/GenBank/DDBJ whole genome shotgun (WGS) entry which is preliminary data.</text>
</comment>
<gene>
    <name evidence="3" type="ORF">GCM10023225_10590</name>
</gene>
<dbReference type="SUPFAM" id="SSF52540">
    <property type="entry name" value="P-loop containing nucleoside triphosphate hydrolases"/>
    <property type="match status" value="1"/>
</dbReference>
<dbReference type="PRINTS" id="PR00364">
    <property type="entry name" value="DISEASERSIST"/>
</dbReference>
<keyword evidence="4" id="KW-1185">Reference proteome</keyword>
<dbReference type="CDD" id="cd07302">
    <property type="entry name" value="CHD"/>
    <property type="match status" value="1"/>
</dbReference>
<evidence type="ECO:0000259" key="2">
    <source>
        <dbReference type="PROSITE" id="PS50125"/>
    </source>
</evidence>
<evidence type="ECO:0000256" key="1">
    <source>
        <dbReference type="SAM" id="MobiDB-lite"/>
    </source>
</evidence>
<dbReference type="InterPro" id="IPR011990">
    <property type="entry name" value="TPR-like_helical_dom_sf"/>
</dbReference>
<feature type="domain" description="Guanylate cyclase" evidence="2">
    <location>
        <begin position="14"/>
        <end position="105"/>
    </location>
</feature>
<dbReference type="PANTHER" id="PTHR47691">
    <property type="entry name" value="REGULATOR-RELATED"/>
    <property type="match status" value="1"/>
</dbReference>
<dbReference type="Gene3D" id="1.25.40.10">
    <property type="entry name" value="Tetratricopeptide repeat domain"/>
    <property type="match status" value="1"/>
</dbReference>
<dbReference type="SUPFAM" id="SSF55073">
    <property type="entry name" value="Nucleotide cyclase"/>
    <property type="match status" value="1"/>
</dbReference>
<proteinExistence type="predicted"/>
<accession>A0ABP9HGR9</accession>
<dbReference type="SUPFAM" id="SSF48452">
    <property type="entry name" value="TPR-like"/>
    <property type="match status" value="1"/>
</dbReference>
<dbReference type="InterPro" id="IPR001054">
    <property type="entry name" value="A/G_cyclase"/>
</dbReference>
<dbReference type="Gene3D" id="3.30.70.1230">
    <property type="entry name" value="Nucleotide cyclase"/>
    <property type="match status" value="1"/>
</dbReference>
<evidence type="ECO:0000313" key="4">
    <source>
        <dbReference type="Proteomes" id="UP001501195"/>
    </source>
</evidence>
<reference evidence="4" key="1">
    <citation type="journal article" date="2019" name="Int. J. Syst. Evol. Microbiol.">
        <title>The Global Catalogue of Microorganisms (GCM) 10K type strain sequencing project: providing services to taxonomists for standard genome sequencing and annotation.</title>
        <authorList>
            <consortium name="The Broad Institute Genomics Platform"/>
            <consortium name="The Broad Institute Genome Sequencing Center for Infectious Disease"/>
            <person name="Wu L."/>
            <person name="Ma J."/>
        </authorList>
    </citation>
    <scope>NUCLEOTIDE SEQUENCE [LARGE SCALE GENOMIC DNA]</scope>
    <source>
        <strain evidence="4">JCM 18126</strain>
    </source>
</reference>
<sequence>MPGLWQSLPRGRVTFVMTDVEGSTRLLRRAGEDYAALLQRHRVLLERTWAAWRGVEVDREGDGSLVAFASADHALAACAEAQGRIEREPWPVGMRFRVRMGVHTGLAAPRGRRYVALAVHQVARVTSAAHGGQVIVTADTAAAASPAVAGALAPLGRFRVRDFDAPVPLLQLTGHGLPGTFPAVRALPAEGHNLPRPLDALVDRDAELARLAELLPAARLVTLVGTGGVGKTRLAVEAGQRAVPGWPGGVWFVDLAPLPGPDAVAAAVAVAVGVAGVPGAEPWQDVVEHLRRERALLVVDNCEVHREEVARLVADLLSACPGVHVLATSREPLHVPGERLLRLAPLAVPERAGRDVAPAEALAAPAVRLFVERARAVQPDFDPDPAAVACVVDICRRLDGLPLALEIAAARIGVLQPADVLAGIRRSLRILRSGDTTQPRRQRTLDDLLDWSVRLLTAEERLALARCAVLGGAFGVEAATAAVAGDPADEGDLGGDPDGGVDEYLVPELVWSLAEKSLLVAAPTAGGTRYRLLQTVRDHARALAAPAEQRATARRLARWYLDRLGPEHLGGQRWVSSVAAELDNVRSVVAQLAGGGDGDGAIAQELAVVLGRYHEAVQQLREGVTETTRLAAELTAATPARVALLTALADLHLRVGELDAAERVVAEAGALRTSAGAPDWDDVGLDKAAGELAIRRRRYDHTVALAERALAADPSLRGRARMHNVLGFARFCLGDADGARKAFAGELSCCEQLGDEVLLAHAHGNLAEIELRAGSWAAAARHQRACLELALELGQQGMLACTLNVAARLAAEGGDGPDVWGTVVRLGTKADDMLRESGLVLYDEDREVTERALASARGRLGTSGFEAQQAAGHVLDVAEAVRDAERVLADVEAATSTEARAFEDGVPKPRGSSPGAASEDAAQVTS</sequence>
<dbReference type="RefSeq" id="WP_345711346.1">
    <property type="nucleotide sequence ID" value="NZ_BAABIL010000131.1"/>
</dbReference>
<dbReference type="InterPro" id="IPR029787">
    <property type="entry name" value="Nucleotide_cyclase"/>
</dbReference>
<dbReference type="EMBL" id="BAABIL010000131">
    <property type="protein sequence ID" value="GAA4970429.1"/>
    <property type="molecule type" value="Genomic_DNA"/>
</dbReference>
<dbReference type="PROSITE" id="PS50125">
    <property type="entry name" value="GUANYLATE_CYCLASE_2"/>
    <property type="match status" value="1"/>
</dbReference>
<organism evidence="3 4">
    <name type="scientific">Kineococcus glutinatus</name>
    <dbReference type="NCBI Taxonomy" id="1070872"/>
    <lineage>
        <taxon>Bacteria</taxon>
        <taxon>Bacillati</taxon>
        <taxon>Actinomycetota</taxon>
        <taxon>Actinomycetes</taxon>
        <taxon>Kineosporiales</taxon>
        <taxon>Kineosporiaceae</taxon>
        <taxon>Kineococcus</taxon>
    </lineage>
</organism>
<dbReference type="PANTHER" id="PTHR47691:SF3">
    <property type="entry name" value="HTH-TYPE TRANSCRIPTIONAL REGULATOR RV0890C-RELATED"/>
    <property type="match status" value="1"/>
</dbReference>
<evidence type="ECO:0000313" key="3">
    <source>
        <dbReference type="EMBL" id="GAA4970429.1"/>
    </source>
</evidence>